<dbReference type="GO" id="GO:0006412">
    <property type="term" value="P:translation"/>
    <property type="evidence" value="ECO:0007669"/>
    <property type="project" value="InterPro"/>
</dbReference>
<gene>
    <name evidence="9" type="primary">rpl31</name>
    <name evidence="9" type="ORF">CRPAC_p058</name>
</gene>
<dbReference type="InterPro" id="IPR034704">
    <property type="entry name" value="Ribosomal_bL28/bL31-like_sf"/>
</dbReference>
<dbReference type="RefSeq" id="YP_003359274.1">
    <property type="nucleotide sequence ID" value="NC_013703.1"/>
</dbReference>
<dbReference type="GO" id="GO:0005840">
    <property type="term" value="C:ribosome"/>
    <property type="evidence" value="ECO:0007669"/>
    <property type="project" value="UniProtKB-KW"/>
</dbReference>
<dbReference type="HAMAP" id="MF_00501">
    <property type="entry name" value="Ribosomal_bL31_1"/>
    <property type="match status" value="1"/>
</dbReference>
<dbReference type="NCBIfam" id="TIGR00105">
    <property type="entry name" value="L31"/>
    <property type="match status" value="1"/>
</dbReference>
<evidence type="ECO:0000256" key="2">
    <source>
        <dbReference type="ARBA" id="ARBA00022730"/>
    </source>
</evidence>
<dbReference type="GeneID" id="8715223"/>
<dbReference type="GO" id="GO:0019843">
    <property type="term" value="F:rRNA binding"/>
    <property type="evidence" value="ECO:0007669"/>
    <property type="project" value="UniProtKB-KW"/>
</dbReference>
<evidence type="ECO:0000256" key="7">
    <source>
        <dbReference type="ARBA" id="ARBA00035529"/>
    </source>
</evidence>
<reference evidence="9" key="1">
    <citation type="journal article" date="2009" name="Genome Biol. Evol.">
        <title>The complete plastid genome sequence of the secondarily nonphotosynthetic alga Cryptomonas paramecium: reduction, compaction, and accelerated evolutionary rate.</title>
        <authorList>
            <person name="Donaher N."/>
            <person name="Tanifuji G."/>
            <person name="Onodera N.T."/>
            <person name="Malfatti S.A."/>
            <person name="Chain P.S."/>
            <person name="Hara Y."/>
            <person name="Archibald J.M."/>
        </authorList>
    </citation>
    <scope>NUCLEOTIDE SEQUENCE</scope>
    <source>
        <strain evidence="9">CCAP977/2a</strain>
    </source>
</reference>
<name>D2ISB8_9CRYP</name>
<dbReference type="Gene3D" id="4.10.830.30">
    <property type="entry name" value="Ribosomal protein L31"/>
    <property type="match status" value="1"/>
</dbReference>
<dbReference type="SUPFAM" id="SSF143800">
    <property type="entry name" value="L28p-like"/>
    <property type="match status" value="1"/>
</dbReference>
<evidence type="ECO:0000256" key="4">
    <source>
        <dbReference type="ARBA" id="ARBA00022980"/>
    </source>
</evidence>
<sequence>MPKKNIHPKWHKESKVYCNGAFIMTTSSTQPKITVDIWSGNHPFYTKSQRLIDTEGRVEKFLKKYKFSPNTELAIQP</sequence>
<keyword evidence="3" id="KW-0694">RNA-binding</keyword>
<evidence type="ECO:0000256" key="6">
    <source>
        <dbReference type="ARBA" id="ARBA00035270"/>
    </source>
</evidence>
<dbReference type="InterPro" id="IPR002150">
    <property type="entry name" value="Ribosomal_bL31"/>
</dbReference>
<dbReference type="GO" id="GO:0003735">
    <property type="term" value="F:structural constituent of ribosome"/>
    <property type="evidence" value="ECO:0007669"/>
    <property type="project" value="InterPro"/>
</dbReference>
<keyword evidence="4 9" id="KW-0689">Ribosomal protein</keyword>
<organism evidence="9">
    <name type="scientific">Cryptomonas paramaecium</name>
    <dbReference type="NCBI Taxonomy" id="2898"/>
    <lineage>
        <taxon>Eukaryota</taxon>
        <taxon>Cryptophyceae</taxon>
        <taxon>Cryptomonadales</taxon>
        <taxon>Cryptomonadaceae</taxon>
        <taxon>Cryptomonas</taxon>
    </lineage>
</organism>
<dbReference type="PANTHER" id="PTHR33280:SF1">
    <property type="entry name" value="LARGE RIBOSOMAL SUBUNIT PROTEIN BL31C"/>
    <property type="match status" value="1"/>
</dbReference>
<dbReference type="Pfam" id="PF01197">
    <property type="entry name" value="Ribosomal_L31"/>
    <property type="match status" value="1"/>
</dbReference>
<keyword evidence="2" id="KW-0699">rRNA-binding</keyword>
<dbReference type="AlphaFoldDB" id="D2ISB8"/>
<dbReference type="PANTHER" id="PTHR33280">
    <property type="entry name" value="50S RIBOSOMAL PROTEIN L31, CHLOROPLASTIC"/>
    <property type="match status" value="1"/>
</dbReference>
<evidence type="ECO:0000256" key="1">
    <source>
        <dbReference type="ARBA" id="ARBA00009296"/>
    </source>
</evidence>
<keyword evidence="9" id="KW-0934">Plastid</keyword>
<dbReference type="PRINTS" id="PR01249">
    <property type="entry name" value="RIBOSOMALL31"/>
</dbReference>
<dbReference type="InterPro" id="IPR042105">
    <property type="entry name" value="Ribosomal_bL31_sf"/>
</dbReference>
<dbReference type="NCBIfam" id="NF001809">
    <property type="entry name" value="PRK00528.1"/>
    <property type="match status" value="1"/>
</dbReference>
<dbReference type="PROSITE" id="PS01143">
    <property type="entry name" value="RIBOSOMAL_L31"/>
    <property type="match status" value="1"/>
</dbReference>
<accession>D2ISB8</accession>
<dbReference type="GO" id="GO:1990904">
    <property type="term" value="C:ribonucleoprotein complex"/>
    <property type="evidence" value="ECO:0007669"/>
    <property type="project" value="UniProtKB-KW"/>
</dbReference>
<proteinExistence type="inferred from homology"/>
<comment type="similarity">
    <text evidence="1">Belongs to the bacterial ribosomal protein bL31 family. Type A subfamily.</text>
</comment>
<evidence type="ECO:0000256" key="8">
    <source>
        <dbReference type="ARBA" id="ARBA00035687"/>
    </source>
</evidence>
<evidence type="ECO:0000313" key="9">
    <source>
        <dbReference type="EMBL" id="ACT46810.1"/>
    </source>
</evidence>
<dbReference type="InterPro" id="IPR027491">
    <property type="entry name" value="Ribosomal_bL31_A"/>
</dbReference>
<dbReference type="EMBL" id="GQ358203">
    <property type="protein sequence ID" value="ACT46810.1"/>
    <property type="molecule type" value="Genomic_DNA"/>
</dbReference>
<evidence type="ECO:0000256" key="3">
    <source>
        <dbReference type="ARBA" id="ARBA00022884"/>
    </source>
</evidence>
<geneLocation type="plastid" evidence="9"/>
<protein>
    <recommendedName>
        <fullName evidence="8">Large ribosomal subunit protein bL31</fullName>
    </recommendedName>
    <alternativeName>
        <fullName evidence="7">50S ribosomal protein L31, chloroplastic</fullName>
    </alternativeName>
    <alternativeName>
        <fullName evidence="6">Large ribosomal subunit protein bL31c</fullName>
    </alternativeName>
</protein>
<keyword evidence="5" id="KW-0687">Ribonucleoprotein</keyword>
<evidence type="ECO:0000256" key="5">
    <source>
        <dbReference type="ARBA" id="ARBA00023274"/>
    </source>
</evidence>